<dbReference type="OrthoDB" id="10341788at2759"/>
<dbReference type="EMBL" id="LN902843">
    <property type="protein sequence ID" value="CDS37410.1"/>
    <property type="molecule type" value="Genomic_DNA"/>
</dbReference>
<reference evidence="1" key="1">
    <citation type="journal article" date="2013" name="Nature">
        <title>The genomes of four tapeworm species reveal adaptations to parasitism.</title>
        <authorList>
            <person name="Tsai I.J."/>
            <person name="Zarowiecki M."/>
            <person name="Holroyd N."/>
            <person name="Garciarrubio A."/>
            <person name="Sanchez-Flores A."/>
            <person name="Brooks K.L."/>
            <person name="Tracey A."/>
            <person name="Bobes R.J."/>
            <person name="Fragoso G."/>
            <person name="Sciutto E."/>
            <person name="Aslett M."/>
            <person name="Beasley H."/>
            <person name="Bennett H.M."/>
            <person name="Cai J."/>
            <person name="Camicia F."/>
            <person name="Clark R."/>
            <person name="Cucher M."/>
            <person name="De Silva N."/>
            <person name="Day T.A."/>
            <person name="Deplazes P."/>
            <person name="Estrada K."/>
            <person name="Fernandez C."/>
            <person name="Holland P.W."/>
            <person name="Hou J."/>
            <person name="Hu S."/>
            <person name="Huckvale T."/>
            <person name="Hung S.S."/>
            <person name="Kamenetzky L."/>
            <person name="Keane J.A."/>
            <person name="Kiss F."/>
            <person name="Koziol U."/>
            <person name="Lambert O."/>
            <person name="Liu K."/>
            <person name="Luo X."/>
            <person name="Luo Y."/>
            <person name="Macchiaroli N."/>
            <person name="Nichol S."/>
            <person name="Paps J."/>
            <person name="Parkinson J."/>
            <person name="Pouchkina-Stantcheva N."/>
            <person name="Riddiford N."/>
            <person name="Rosenzvit M."/>
            <person name="Salinas G."/>
            <person name="Wasmuth J.D."/>
            <person name="Zamanian M."/>
            <person name="Zheng Y."/>
            <person name="Cai X."/>
            <person name="Soberon X."/>
            <person name="Olson P.D."/>
            <person name="Laclette J.P."/>
            <person name="Brehm K."/>
            <person name="Berriman M."/>
            <person name="Garciarrubio A."/>
            <person name="Bobes R.J."/>
            <person name="Fragoso G."/>
            <person name="Sanchez-Flores A."/>
            <person name="Estrada K."/>
            <person name="Cevallos M.A."/>
            <person name="Morett E."/>
            <person name="Gonzalez V."/>
            <person name="Portillo T."/>
            <person name="Ochoa-Leyva A."/>
            <person name="Jose M.V."/>
            <person name="Sciutto E."/>
            <person name="Landa A."/>
            <person name="Jimenez L."/>
            <person name="Valdes V."/>
            <person name="Carrero J.C."/>
            <person name="Larralde C."/>
            <person name="Morales-Montor J."/>
            <person name="Limon-Lason J."/>
            <person name="Soberon X."/>
            <person name="Laclette J.P."/>
        </authorList>
    </citation>
    <scope>NUCLEOTIDE SEQUENCE [LARGE SCALE GENOMIC DNA]</scope>
</reference>
<keyword evidence="2" id="KW-1185">Reference proteome</keyword>
<reference evidence="1" key="2">
    <citation type="submission" date="2015-11" db="EMBL/GenBank/DDBJ databases">
        <authorList>
            <person name="Zhang Y."/>
            <person name="Guo Z."/>
        </authorList>
    </citation>
    <scope>NUCLEOTIDE SEQUENCE</scope>
</reference>
<dbReference type="Proteomes" id="UP000017246">
    <property type="component" value="Unassembled WGS sequence"/>
</dbReference>
<sequence>MYDHPGEYYEAKNINAGHEINFEDARTANVNLGNGPKMCLYTHKNEDLYKKARYTQFMRWGVKDTRTQITRASVL</sequence>
<accession>A0A068Y2W3</accession>
<evidence type="ECO:0000313" key="2">
    <source>
        <dbReference type="Proteomes" id="UP000017246"/>
    </source>
</evidence>
<name>A0A068Y2W3_ECHMU</name>
<dbReference type="AlphaFoldDB" id="A0A068Y2W3"/>
<gene>
    <name evidence="1" type="ORF">EmuJ_000465600</name>
</gene>
<organism evidence="1 2">
    <name type="scientific">Echinococcus multilocularis</name>
    <name type="common">Fox tapeworm</name>
    <dbReference type="NCBI Taxonomy" id="6211"/>
    <lineage>
        <taxon>Eukaryota</taxon>
        <taxon>Metazoa</taxon>
        <taxon>Spiralia</taxon>
        <taxon>Lophotrochozoa</taxon>
        <taxon>Platyhelminthes</taxon>
        <taxon>Cestoda</taxon>
        <taxon>Eucestoda</taxon>
        <taxon>Cyclophyllidea</taxon>
        <taxon>Taeniidae</taxon>
        <taxon>Echinococcus</taxon>
    </lineage>
</organism>
<proteinExistence type="predicted"/>
<protein>
    <submittedName>
        <fullName evidence="1">Expressed protein</fullName>
    </submittedName>
</protein>
<evidence type="ECO:0000313" key="1">
    <source>
        <dbReference type="EMBL" id="CDS37410.1"/>
    </source>
</evidence>